<evidence type="ECO:0000256" key="3">
    <source>
        <dbReference type="ARBA" id="ARBA00022552"/>
    </source>
</evidence>
<dbReference type="GO" id="GO:0006364">
    <property type="term" value="P:rRNA processing"/>
    <property type="evidence" value="ECO:0007669"/>
    <property type="project" value="UniProtKB-KW"/>
</dbReference>
<evidence type="ECO:0000256" key="2">
    <source>
        <dbReference type="ARBA" id="ARBA00022517"/>
    </source>
</evidence>
<evidence type="ECO:0000256" key="5">
    <source>
        <dbReference type="ARBA" id="ARBA00022737"/>
    </source>
</evidence>
<dbReference type="PROSITE" id="PS50082">
    <property type="entry name" value="WD_REPEATS_2"/>
    <property type="match status" value="1"/>
</dbReference>
<dbReference type="OrthoDB" id="4096at2759"/>
<evidence type="ECO:0000313" key="11">
    <source>
        <dbReference type="Proteomes" id="UP000094455"/>
    </source>
</evidence>
<dbReference type="InterPro" id="IPR001680">
    <property type="entry name" value="WD40_rpt"/>
</dbReference>
<feature type="repeat" description="WD" evidence="8">
    <location>
        <begin position="253"/>
        <end position="286"/>
    </location>
</feature>
<name>A0A1E3NS33_9ASCO</name>
<dbReference type="InterPro" id="IPR015943">
    <property type="entry name" value="WD40/YVTN_repeat-like_dom_sf"/>
</dbReference>
<organism evidence="10 11">
    <name type="scientific">Pichia membranifaciens NRRL Y-2026</name>
    <dbReference type="NCBI Taxonomy" id="763406"/>
    <lineage>
        <taxon>Eukaryota</taxon>
        <taxon>Fungi</taxon>
        <taxon>Dikarya</taxon>
        <taxon>Ascomycota</taxon>
        <taxon>Saccharomycotina</taxon>
        <taxon>Pichiomycetes</taxon>
        <taxon>Pichiales</taxon>
        <taxon>Pichiaceae</taxon>
        <taxon>Pichia</taxon>
    </lineage>
</organism>
<keyword evidence="6" id="KW-0804">Transcription</keyword>
<keyword evidence="3" id="KW-0698">rRNA processing</keyword>
<dbReference type="EMBL" id="KV454001">
    <property type="protein sequence ID" value="ODQ48872.1"/>
    <property type="molecule type" value="Genomic_DNA"/>
</dbReference>
<dbReference type="GO" id="GO:2000234">
    <property type="term" value="P:positive regulation of rRNA processing"/>
    <property type="evidence" value="ECO:0007669"/>
    <property type="project" value="TreeGrafter"/>
</dbReference>
<feature type="region of interest" description="Disordered" evidence="9">
    <location>
        <begin position="623"/>
        <end position="643"/>
    </location>
</feature>
<dbReference type="GO" id="GO:0032040">
    <property type="term" value="C:small-subunit processome"/>
    <property type="evidence" value="ECO:0007669"/>
    <property type="project" value="InterPro"/>
</dbReference>
<dbReference type="Gene3D" id="2.130.10.10">
    <property type="entry name" value="YVTN repeat-like/Quinoprotein amine dehydrogenase"/>
    <property type="match status" value="2"/>
</dbReference>
<dbReference type="GeneID" id="30177043"/>
<dbReference type="Proteomes" id="UP000094455">
    <property type="component" value="Unassembled WGS sequence"/>
</dbReference>
<sequence length="890" mass="99298">MKKDTYSLSFAAGGQVRAHLNRISNDGHYSISFFNSHITVYSVTSRLAIRSFHSLEPLVFDDIVDTFLSPVNPNLVYILSGRSEEGFHLTILNWYDNVKNPVVSSICLELPAQATEFLRIINFNSNNETLPNLLVKNQKHSYSIVSYDLNTSAVSKVIKNIDNVAFYALSPNRKNMAFAMKKKSSAFKVLTFDDDNDSKLAYYSVNYSNNKYTPVNLAISNDQANPLLAFGTASGAIVLLFELSSQTPPQRILKWHIGAPKTLTFNPDSTYLLSGGAEKVLVFWNILNEKQQFLPRLNGIIENIFFNSSVPSLIGLSLNVIDGDIQYLILGTTDLLSKLDISTPHLFSGMNKDNYLKKNLLKDLHSFEKSKQSTRFKHPYRLDFRIHPKSNHLYLPSGRHLQVFDSLHNLQVDNIAVAPAIQQYGKVGAENKIQDPMVIGSEFIFCSKTNDKDWLVTCDAEIRGEAEDLTDDSIEHWETLRFWKFSGSTDSWTLQTKMLRPHGDYPITNIAPAPESYFGGEAVLTADSRGNVRLWRPNSQGIWSLRKFYSSGSENAMNNSDTEIKKNKPLVNIANKEGTTCAWSPDSSMIAVGREGKVVLLDVNSFEAIHTISPAISASRFHSHASIGEPEEGEKKAGSPGLPIHSKTRCIDLNLQDSHIISVNFTSNGKLLIVETRSHLTVIDILKNTTVFGLILGGGNNSGFGGSLIKVTPRKKSEISVGDSTDLENDTTDELLIIGKYFTEEKKVFSKITLWNVSDKKSTITCKWCHLHDAAILGAEWSETWQEWILADMNSNFGELGFGKSSARKSLTKESENKQTDNWIVSSLLDNARIVNRAATAAKDRVNLQLDGTEEFNDRQGLQGNAFDGILDHLEGISVETLFDRVLRVV</sequence>
<dbReference type="STRING" id="763406.A0A1E3NS33"/>
<dbReference type="Pfam" id="PF00400">
    <property type="entry name" value="WD40"/>
    <property type="match status" value="1"/>
</dbReference>
<evidence type="ECO:0000256" key="4">
    <source>
        <dbReference type="ARBA" id="ARBA00022574"/>
    </source>
</evidence>
<dbReference type="SUPFAM" id="SSF82171">
    <property type="entry name" value="DPP6 N-terminal domain-like"/>
    <property type="match status" value="1"/>
</dbReference>
<dbReference type="AlphaFoldDB" id="A0A1E3NS33"/>
<dbReference type="SUPFAM" id="SSF50978">
    <property type="entry name" value="WD40 repeat-like"/>
    <property type="match status" value="1"/>
</dbReference>
<dbReference type="InterPro" id="IPR053826">
    <property type="entry name" value="WDR75"/>
</dbReference>
<accession>A0A1E3NS33</accession>
<proteinExistence type="predicted"/>
<evidence type="ECO:0000313" key="10">
    <source>
        <dbReference type="EMBL" id="ODQ48872.1"/>
    </source>
</evidence>
<dbReference type="GO" id="GO:0045943">
    <property type="term" value="P:positive regulation of transcription by RNA polymerase I"/>
    <property type="evidence" value="ECO:0007669"/>
    <property type="project" value="InterPro"/>
</dbReference>
<evidence type="ECO:0000256" key="6">
    <source>
        <dbReference type="ARBA" id="ARBA00023163"/>
    </source>
</evidence>
<keyword evidence="11" id="KW-1185">Reference proteome</keyword>
<keyword evidence="7" id="KW-0539">Nucleus</keyword>
<evidence type="ECO:0000256" key="8">
    <source>
        <dbReference type="PROSITE-ProRule" id="PRU00221"/>
    </source>
</evidence>
<protein>
    <submittedName>
        <fullName evidence="10">Uncharacterized protein</fullName>
    </submittedName>
</protein>
<dbReference type="RefSeq" id="XP_019019985.1">
    <property type="nucleotide sequence ID" value="XM_019160356.1"/>
</dbReference>
<keyword evidence="2" id="KW-0690">Ribosome biogenesis</keyword>
<evidence type="ECO:0000256" key="1">
    <source>
        <dbReference type="ARBA" id="ARBA00004604"/>
    </source>
</evidence>
<dbReference type="SMART" id="SM00320">
    <property type="entry name" value="WD40"/>
    <property type="match status" value="2"/>
</dbReference>
<dbReference type="PANTHER" id="PTHR44215">
    <property type="entry name" value="WD REPEAT-CONTAINING PROTEIN 75"/>
    <property type="match status" value="1"/>
</dbReference>
<evidence type="ECO:0000256" key="7">
    <source>
        <dbReference type="ARBA" id="ARBA00023242"/>
    </source>
</evidence>
<gene>
    <name evidence="10" type="ORF">PICMEDRAFT_14402</name>
</gene>
<keyword evidence="4 8" id="KW-0853">WD repeat</keyword>
<evidence type="ECO:0000256" key="9">
    <source>
        <dbReference type="SAM" id="MobiDB-lite"/>
    </source>
</evidence>
<reference evidence="10 11" key="1">
    <citation type="journal article" date="2016" name="Proc. Natl. Acad. Sci. U.S.A.">
        <title>Comparative genomics of biotechnologically important yeasts.</title>
        <authorList>
            <person name="Riley R."/>
            <person name="Haridas S."/>
            <person name="Wolfe K.H."/>
            <person name="Lopes M.R."/>
            <person name="Hittinger C.T."/>
            <person name="Goeker M."/>
            <person name="Salamov A.A."/>
            <person name="Wisecaver J.H."/>
            <person name="Long T.M."/>
            <person name="Calvey C.H."/>
            <person name="Aerts A.L."/>
            <person name="Barry K.W."/>
            <person name="Choi C."/>
            <person name="Clum A."/>
            <person name="Coughlan A.Y."/>
            <person name="Deshpande S."/>
            <person name="Douglass A.P."/>
            <person name="Hanson S.J."/>
            <person name="Klenk H.-P."/>
            <person name="LaButti K.M."/>
            <person name="Lapidus A."/>
            <person name="Lindquist E.A."/>
            <person name="Lipzen A.M."/>
            <person name="Meier-Kolthoff J.P."/>
            <person name="Ohm R.A."/>
            <person name="Otillar R.P."/>
            <person name="Pangilinan J.L."/>
            <person name="Peng Y."/>
            <person name="Rokas A."/>
            <person name="Rosa C.A."/>
            <person name="Scheuner C."/>
            <person name="Sibirny A.A."/>
            <person name="Slot J.C."/>
            <person name="Stielow J.B."/>
            <person name="Sun H."/>
            <person name="Kurtzman C.P."/>
            <person name="Blackwell M."/>
            <person name="Grigoriev I.V."/>
            <person name="Jeffries T.W."/>
        </authorList>
    </citation>
    <scope>NUCLEOTIDE SEQUENCE [LARGE SCALE GENOMIC DNA]</scope>
    <source>
        <strain evidence="10 11">NRRL Y-2026</strain>
    </source>
</reference>
<dbReference type="GO" id="GO:0003723">
    <property type="term" value="F:RNA binding"/>
    <property type="evidence" value="ECO:0007669"/>
    <property type="project" value="InterPro"/>
</dbReference>
<dbReference type="PANTHER" id="PTHR44215:SF1">
    <property type="entry name" value="WD REPEAT-CONTAINING PROTEIN 75"/>
    <property type="match status" value="1"/>
</dbReference>
<dbReference type="InterPro" id="IPR036322">
    <property type="entry name" value="WD40_repeat_dom_sf"/>
</dbReference>
<comment type="subcellular location">
    <subcellularLocation>
        <location evidence="1">Nucleus</location>
        <location evidence="1">Nucleolus</location>
    </subcellularLocation>
</comment>
<keyword evidence="5" id="KW-0677">Repeat</keyword>